<dbReference type="NCBIfam" id="NF002399">
    <property type="entry name" value="PRK01433.1"/>
    <property type="match status" value="1"/>
</dbReference>
<dbReference type="Proteomes" id="UP000244889">
    <property type="component" value="Unassembled WGS sequence"/>
</dbReference>
<dbReference type="Gene3D" id="3.90.640.10">
    <property type="entry name" value="Actin, Chain A, domain 4"/>
    <property type="match status" value="1"/>
</dbReference>
<evidence type="ECO:0000256" key="1">
    <source>
        <dbReference type="ARBA" id="ARBA00007381"/>
    </source>
</evidence>
<dbReference type="PRINTS" id="PR00301">
    <property type="entry name" value="HEATSHOCK70"/>
</dbReference>
<dbReference type="SUPFAM" id="SSF100934">
    <property type="entry name" value="Heat shock protein 70kD (HSP70), C-terminal subdomain"/>
    <property type="match status" value="1"/>
</dbReference>
<name>A0A2R8F0V3_ORITS</name>
<accession>A0A2R8F0V3</accession>
<dbReference type="SUPFAM" id="SSF100920">
    <property type="entry name" value="Heat shock protein 70kD (HSP70), peptide-binding domain"/>
    <property type="match status" value="1"/>
</dbReference>
<comment type="similarity">
    <text evidence="1 4">Belongs to the heat shock protein 70 family.</text>
</comment>
<dbReference type="PROSITE" id="PS00329">
    <property type="entry name" value="HSP70_2"/>
    <property type="match status" value="1"/>
</dbReference>
<reference evidence="6" key="1">
    <citation type="submission" date="2018-03" db="EMBL/GenBank/DDBJ databases">
        <authorList>
            <person name="Batty M. E."/>
            <person name="Batty M E."/>
        </authorList>
    </citation>
    <scope>NUCLEOTIDE SEQUENCE [LARGE SCALE GENOMIC DNA]</scope>
</reference>
<evidence type="ECO:0000313" key="6">
    <source>
        <dbReference type="Proteomes" id="UP000244889"/>
    </source>
</evidence>
<dbReference type="Pfam" id="PF00012">
    <property type="entry name" value="HSP70"/>
    <property type="match status" value="1"/>
</dbReference>
<dbReference type="InterPro" id="IPR043129">
    <property type="entry name" value="ATPase_NBD"/>
</dbReference>
<protein>
    <submittedName>
        <fullName evidence="5">Molecular chaperone HscA</fullName>
    </submittedName>
</protein>
<dbReference type="InterPro" id="IPR029047">
    <property type="entry name" value="HSP70_peptide-bd_sf"/>
</dbReference>
<evidence type="ECO:0000313" key="5">
    <source>
        <dbReference type="EMBL" id="SPM45050.1"/>
    </source>
</evidence>
<dbReference type="GO" id="GO:0005524">
    <property type="term" value="F:ATP binding"/>
    <property type="evidence" value="ECO:0007669"/>
    <property type="project" value="UniProtKB-KW"/>
</dbReference>
<dbReference type="SUPFAM" id="SSF53067">
    <property type="entry name" value="Actin-like ATPase domain"/>
    <property type="match status" value="2"/>
</dbReference>
<keyword evidence="3 4" id="KW-0067">ATP-binding</keyword>
<dbReference type="RefSeq" id="WP_108839786.1">
    <property type="nucleotide sequence ID" value="NZ_OOHR01000009.1"/>
</dbReference>
<gene>
    <name evidence="5" type="primary">hscA</name>
    <name evidence="5" type="ORF">FPW1038_01603</name>
</gene>
<evidence type="ECO:0000256" key="4">
    <source>
        <dbReference type="RuleBase" id="RU003322"/>
    </source>
</evidence>
<dbReference type="InterPro" id="IPR013126">
    <property type="entry name" value="Hsp_70_fam"/>
</dbReference>
<dbReference type="PROSITE" id="PS01036">
    <property type="entry name" value="HSP70_3"/>
    <property type="match status" value="1"/>
</dbReference>
<evidence type="ECO:0000256" key="2">
    <source>
        <dbReference type="ARBA" id="ARBA00022741"/>
    </source>
</evidence>
<evidence type="ECO:0000256" key="3">
    <source>
        <dbReference type="ARBA" id="ARBA00022840"/>
    </source>
</evidence>
<dbReference type="PANTHER" id="PTHR19375">
    <property type="entry name" value="HEAT SHOCK PROTEIN 70KDA"/>
    <property type="match status" value="1"/>
</dbReference>
<dbReference type="AlphaFoldDB" id="A0A2R8F0V3"/>
<dbReference type="Gene3D" id="1.20.1270.10">
    <property type="match status" value="1"/>
</dbReference>
<dbReference type="Gene3D" id="3.30.420.40">
    <property type="match status" value="2"/>
</dbReference>
<dbReference type="InterPro" id="IPR018181">
    <property type="entry name" value="Heat_shock_70_CS"/>
</dbReference>
<dbReference type="Gene3D" id="2.60.34.10">
    <property type="entry name" value="Substrate Binding Domain Of DNAk, Chain A, domain 1"/>
    <property type="match status" value="1"/>
</dbReference>
<keyword evidence="2 4" id="KW-0547">Nucleotide-binding</keyword>
<organism evidence="5 6">
    <name type="scientific">Orientia tsutsugamushi</name>
    <name type="common">Rickettsia tsutsugamushi</name>
    <dbReference type="NCBI Taxonomy" id="784"/>
    <lineage>
        <taxon>Bacteria</taxon>
        <taxon>Pseudomonadati</taxon>
        <taxon>Pseudomonadota</taxon>
        <taxon>Alphaproteobacteria</taxon>
        <taxon>Rickettsiales</taxon>
        <taxon>Rickettsiaceae</taxon>
        <taxon>Rickettsieae</taxon>
        <taxon>Orientia</taxon>
    </lineage>
</organism>
<proteinExistence type="inferred from homology"/>
<dbReference type="EMBL" id="OOHR01000009">
    <property type="protein sequence ID" value="SPM45050.1"/>
    <property type="molecule type" value="Genomic_DNA"/>
</dbReference>
<dbReference type="InterPro" id="IPR029048">
    <property type="entry name" value="HSP70_C_sf"/>
</dbReference>
<dbReference type="GO" id="GO:0140662">
    <property type="term" value="F:ATP-dependent protein folding chaperone"/>
    <property type="evidence" value="ECO:0007669"/>
    <property type="project" value="InterPro"/>
</dbReference>
<sequence>MPLINIEEPQNQSIHSSEIVIGIDFGTTNSLVAHSINSKPYVIPNSQGLNKLPSIVSFNHEGNVISIGSKEKHYIAITSVKRLLGKSTEEILNSNAIGQEIKELLVKNTNITNLKIADKTISPIEISARIINQLKLQAEQYFNQKIKKAVISVPAHFDDTARNSIKQAAIIADLEVLRLISEPTAAAYSYGLDKGSNGIYLVYDFGGGTFDVSLLKIKNKIFQVIATGGDNQLGGNDIDYLIRDYLCNKLTLNQDHFSTEFLVLITEHCKIAKEHLTNNEFFNQTIKYNGKNLKLHITRTEFEQVISNIISQTIHITNQVIEESKVSEQLKGIILVGGSSNIPLIKKLLKQTFKVQILSDLNPETVVATGAALQAENLTSSNQHLLIDVVPLSLGLEVMGGITEILIPRNSPIPIAITKKFTTYANNQTAINFHIVQGEREIAADCRSLAKFTLSNLPLGPAGSVSVEVTFAIDADGLLFVSTSEQRTGICEFITIKSALNISGEEVNKILENAYQNNLLDYNKKQLNETITKANFMISNIKQLIDQNTNLISSDNMNLIENVIQRLQKSIKSGHISAIQEDMKQLEDYFKSSLLNSSLKLALQGKNIDKLLNNKLQ</sequence>